<organism evidence="14 15">
    <name type="scientific">Zoogloea oleivorans</name>
    <dbReference type="NCBI Taxonomy" id="1552750"/>
    <lineage>
        <taxon>Bacteria</taxon>
        <taxon>Pseudomonadati</taxon>
        <taxon>Pseudomonadota</taxon>
        <taxon>Betaproteobacteria</taxon>
        <taxon>Rhodocyclales</taxon>
        <taxon>Zoogloeaceae</taxon>
        <taxon>Zoogloea</taxon>
    </lineage>
</organism>
<dbReference type="NCBIfam" id="TIGR00665">
    <property type="entry name" value="DnaB"/>
    <property type="match status" value="1"/>
</dbReference>
<evidence type="ECO:0000256" key="1">
    <source>
        <dbReference type="ARBA" id="ARBA00008428"/>
    </source>
</evidence>
<accession>A0A6C2D4C7</accession>
<gene>
    <name evidence="14" type="primary">dnaB</name>
    <name evidence="14" type="ORF">ETQ85_04595</name>
</gene>
<dbReference type="Proteomes" id="UP000389128">
    <property type="component" value="Unassembled WGS sequence"/>
</dbReference>
<dbReference type="SUPFAM" id="SSF52540">
    <property type="entry name" value="P-loop containing nucleoside triphosphate hydrolases"/>
    <property type="match status" value="1"/>
</dbReference>
<dbReference type="PROSITE" id="PS51199">
    <property type="entry name" value="SF4_HELICASE"/>
    <property type="match status" value="1"/>
</dbReference>
<dbReference type="EC" id="5.6.2.3" evidence="11 12"/>
<keyword evidence="15" id="KW-1185">Reference proteome</keyword>
<dbReference type="GO" id="GO:0003677">
    <property type="term" value="F:DNA binding"/>
    <property type="evidence" value="ECO:0007669"/>
    <property type="project" value="UniProtKB-UniRule"/>
</dbReference>
<comment type="similarity">
    <text evidence="1 12">Belongs to the helicase family. DnaB subfamily.</text>
</comment>
<evidence type="ECO:0000256" key="3">
    <source>
        <dbReference type="ARBA" id="ARBA00022705"/>
    </source>
</evidence>
<dbReference type="GO" id="GO:0016887">
    <property type="term" value="F:ATP hydrolysis activity"/>
    <property type="evidence" value="ECO:0007669"/>
    <property type="project" value="RHEA"/>
</dbReference>
<keyword evidence="2 12" id="KW-0639">Primosome</keyword>
<dbReference type="InterPro" id="IPR007692">
    <property type="entry name" value="DNA_helicase_DnaB"/>
</dbReference>
<keyword evidence="6 12" id="KW-0347">Helicase</keyword>
<comment type="caution">
    <text evidence="14">The sequence shown here is derived from an EMBL/GenBank/DDBJ whole genome shotgun (WGS) entry which is preliminary data.</text>
</comment>
<dbReference type="InterPro" id="IPR016136">
    <property type="entry name" value="DNA_helicase_N/primase_C"/>
</dbReference>
<reference evidence="14 15" key="1">
    <citation type="submission" date="2019-01" db="EMBL/GenBank/DDBJ databases">
        <title>Zoogloea oleivorans genome sequencing and assembly.</title>
        <authorList>
            <person name="Tancsics A."/>
            <person name="Farkas M."/>
            <person name="Kriszt B."/>
            <person name="Maroti G."/>
            <person name="Horvath B."/>
        </authorList>
    </citation>
    <scope>NUCLEOTIDE SEQUENCE [LARGE SCALE GENOMIC DNA]</scope>
    <source>
        <strain evidence="14 15">Buc</strain>
    </source>
</reference>
<dbReference type="GO" id="GO:1990077">
    <property type="term" value="C:primosome complex"/>
    <property type="evidence" value="ECO:0007669"/>
    <property type="project" value="UniProtKB-UniRule"/>
</dbReference>
<evidence type="ECO:0000256" key="7">
    <source>
        <dbReference type="ARBA" id="ARBA00022840"/>
    </source>
</evidence>
<dbReference type="GO" id="GO:0043139">
    <property type="term" value="F:5'-3' DNA helicase activity"/>
    <property type="evidence" value="ECO:0007669"/>
    <property type="project" value="UniProtKB-EC"/>
</dbReference>
<comment type="function">
    <text evidence="12">The main replicative DNA helicase, it participates in initiation and elongation during chromosome replication. Travels ahead of the DNA replisome, separating dsDNA into templates for DNA synthesis. A processive ATP-dependent 5'-3' DNA helicase it has DNA-dependent ATPase activity.</text>
</comment>
<dbReference type="PANTHER" id="PTHR30153">
    <property type="entry name" value="REPLICATIVE DNA HELICASE DNAB"/>
    <property type="match status" value="1"/>
</dbReference>
<evidence type="ECO:0000313" key="15">
    <source>
        <dbReference type="Proteomes" id="UP000389128"/>
    </source>
</evidence>
<dbReference type="GO" id="GO:0005829">
    <property type="term" value="C:cytosol"/>
    <property type="evidence" value="ECO:0007669"/>
    <property type="project" value="TreeGrafter"/>
</dbReference>
<dbReference type="Pfam" id="PF03796">
    <property type="entry name" value="DnaB_C"/>
    <property type="match status" value="1"/>
</dbReference>
<dbReference type="EMBL" id="SDKK01000003">
    <property type="protein sequence ID" value="TYC61338.1"/>
    <property type="molecule type" value="Genomic_DNA"/>
</dbReference>
<evidence type="ECO:0000256" key="9">
    <source>
        <dbReference type="ARBA" id="ARBA00023235"/>
    </source>
</evidence>
<proteinExistence type="inferred from homology"/>
<evidence type="ECO:0000256" key="5">
    <source>
        <dbReference type="ARBA" id="ARBA00022801"/>
    </source>
</evidence>
<dbReference type="CDD" id="cd00984">
    <property type="entry name" value="DnaB_C"/>
    <property type="match status" value="1"/>
</dbReference>
<comment type="catalytic activity">
    <reaction evidence="10 12">
        <text>ATP + H2O = ADP + phosphate + H(+)</text>
        <dbReference type="Rhea" id="RHEA:13065"/>
        <dbReference type="ChEBI" id="CHEBI:15377"/>
        <dbReference type="ChEBI" id="CHEBI:15378"/>
        <dbReference type="ChEBI" id="CHEBI:30616"/>
        <dbReference type="ChEBI" id="CHEBI:43474"/>
        <dbReference type="ChEBI" id="CHEBI:456216"/>
        <dbReference type="EC" id="5.6.2.3"/>
    </reaction>
</comment>
<keyword evidence="4 12" id="KW-0547">Nucleotide-binding</keyword>
<dbReference type="InterPro" id="IPR027417">
    <property type="entry name" value="P-loop_NTPase"/>
</dbReference>
<evidence type="ECO:0000256" key="8">
    <source>
        <dbReference type="ARBA" id="ARBA00023125"/>
    </source>
</evidence>
<protein>
    <recommendedName>
        <fullName evidence="11 12">Replicative DNA helicase</fullName>
        <ecNumber evidence="11 12">5.6.2.3</ecNumber>
    </recommendedName>
</protein>
<sequence length="454" mass="49531">MTQDLFSIEAEQAVLASLLVDPDAVDRIGSLAATDFYQEPHRLIFSAILAQAAASKAFDVVTVHDALAARNEADRAGGMAYIGDIANGGFWAGNAARYAETIRDKSMQRRIRAAAAQVHDEVTRHDRTTAEKLDFAQAAFAQLSDSNGAETAPQGMHDALFRHLALIERRAEGRETGLSTGFADIDRRLSGGMRAGQLILIAARPAMGKTALALQIAANCAHAGTASLFCSQEMQEADLMDRLLAIGGRVPLDRLVTGQLTEDDWARVTMVTGELHKAPLFLDEQPALTLQAVRNKARQVRRKAGSLGLLVVDYLQLMAGEGINRNSEIEQISRGLKELAKEMKMPIIALSQLNRSLEARPNKRPMLSDLRDSGAIEQDADIVMSVYRDEAYNPDSPHRGSAEIGMLKVRQGQSGGFVPLAFRGEFTRFQDFAGTWAATAEKPEKRRRSMMGDD</sequence>
<name>A0A6C2D4C7_9RHOO</name>
<dbReference type="AlphaFoldDB" id="A0A6C2D4C7"/>
<keyword evidence="3 12" id="KW-0235">DNA replication</keyword>
<dbReference type="OrthoDB" id="9773982at2"/>
<dbReference type="GO" id="GO:0006269">
    <property type="term" value="P:DNA replication, synthesis of primer"/>
    <property type="evidence" value="ECO:0007669"/>
    <property type="project" value="UniProtKB-UniRule"/>
</dbReference>
<evidence type="ECO:0000259" key="13">
    <source>
        <dbReference type="PROSITE" id="PS51199"/>
    </source>
</evidence>
<dbReference type="InterPro" id="IPR007694">
    <property type="entry name" value="DNA_helicase_DnaB-like_C"/>
</dbReference>
<keyword evidence="5 12" id="KW-0378">Hydrolase</keyword>
<evidence type="ECO:0000256" key="2">
    <source>
        <dbReference type="ARBA" id="ARBA00022515"/>
    </source>
</evidence>
<evidence type="ECO:0000256" key="4">
    <source>
        <dbReference type="ARBA" id="ARBA00022741"/>
    </source>
</evidence>
<evidence type="ECO:0000256" key="11">
    <source>
        <dbReference type="NCBIfam" id="TIGR00665"/>
    </source>
</evidence>
<dbReference type="PANTHER" id="PTHR30153:SF2">
    <property type="entry name" value="REPLICATIVE DNA HELICASE"/>
    <property type="match status" value="1"/>
</dbReference>
<evidence type="ECO:0000256" key="6">
    <source>
        <dbReference type="ARBA" id="ARBA00022806"/>
    </source>
</evidence>
<evidence type="ECO:0000256" key="10">
    <source>
        <dbReference type="ARBA" id="ARBA00048954"/>
    </source>
</evidence>
<feature type="domain" description="SF4 helicase" evidence="13">
    <location>
        <begin position="171"/>
        <end position="436"/>
    </location>
</feature>
<keyword evidence="9" id="KW-0413">Isomerase</keyword>
<keyword evidence="7 12" id="KW-0067">ATP-binding</keyword>
<evidence type="ECO:0000256" key="12">
    <source>
        <dbReference type="RuleBase" id="RU362085"/>
    </source>
</evidence>
<dbReference type="Gene3D" id="3.40.50.300">
    <property type="entry name" value="P-loop containing nucleotide triphosphate hydrolases"/>
    <property type="match status" value="1"/>
</dbReference>
<dbReference type="SUPFAM" id="SSF48024">
    <property type="entry name" value="N-terminal domain of DnaB helicase"/>
    <property type="match status" value="1"/>
</dbReference>
<keyword evidence="8 12" id="KW-0238">DNA-binding</keyword>
<dbReference type="InterPro" id="IPR007693">
    <property type="entry name" value="DNA_helicase_DnaB-like_N"/>
</dbReference>
<dbReference type="Gene3D" id="1.10.860.10">
    <property type="entry name" value="DNAb Helicase, Chain A"/>
    <property type="match status" value="1"/>
</dbReference>
<dbReference type="InterPro" id="IPR036185">
    <property type="entry name" value="DNA_heli_DnaB-like_N_sf"/>
</dbReference>
<dbReference type="Pfam" id="PF00772">
    <property type="entry name" value="DnaB"/>
    <property type="match status" value="1"/>
</dbReference>
<dbReference type="GO" id="GO:0005524">
    <property type="term" value="F:ATP binding"/>
    <property type="evidence" value="ECO:0007669"/>
    <property type="project" value="UniProtKB-UniRule"/>
</dbReference>
<dbReference type="RefSeq" id="WP_148577873.1">
    <property type="nucleotide sequence ID" value="NZ_SDKK01000003.1"/>
</dbReference>
<evidence type="ECO:0000313" key="14">
    <source>
        <dbReference type="EMBL" id="TYC61338.1"/>
    </source>
</evidence>